<gene>
    <name evidence="3" type="ORF">IV67_GL001709</name>
</gene>
<keyword evidence="1" id="KW-0472">Membrane</keyword>
<dbReference type="Gene3D" id="2.40.128.690">
    <property type="entry name" value="YycH protein, domain 3-like"/>
    <property type="match status" value="1"/>
</dbReference>
<dbReference type="STRING" id="1620.IV67_GL001709"/>
<evidence type="ECO:0000256" key="1">
    <source>
        <dbReference type="SAM" id="Phobius"/>
    </source>
</evidence>
<dbReference type="Proteomes" id="UP000051673">
    <property type="component" value="Unassembled WGS sequence"/>
</dbReference>
<evidence type="ECO:0000313" key="3">
    <source>
        <dbReference type="EMBL" id="KRN77351.1"/>
    </source>
</evidence>
<evidence type="ECO:0000259" key="2">
    <source>
        <dbReference type="Pfam" id="PF09648"/>
    </source>
</evidence>
<name>A0A0R2JS33_9LACO</name>
<proteinExistence type="predicted"/>
<feature type="domain" description="Regulatory protein YycH-like" evidence="2">
    <location>
        <begin position="37"/>
        <end position="268"/>
    </location>
</feature>
<sequence>MNLKRILWAFLYTFLILDAVLIYQWVNVNQPLSDPGSTQSVKKEMQMDGINYGQLKNQPISGAYVAGDQDSQLKDKRKQLSNDWRTTESENSIVATPKQQMHLGNNQKEAVENLEKMIKDSSQVIDGREYRYDDFLTNFGQEAVTKNADGYTIIFSQIAESANNQRVFTSQRGRIQFNLDEGFNLKNYTQNHISNVESLRSISALITEEDALINAYQYNEIPNNSIVQASRLSYSTLTVVRGDVIFIPIWSFVVKDSANDVTIVRINALNGTLAR</sequence>
<comment type="caution">
    <text evidence="3">The sequence shown here is derived from an EMBL/GenBank/DDBJ whole genome shotgun (WGS) entry which is preliminary data.</text>
</comment>
<protein>
    <recommendedName>
        <fullName evidence="2">Regulatory protein YycH-like domain-containing protein</fullName>
    </recommendedName>
</protein>
<evidence type="ECO:0000313" key="4">
    <source>
        <dbReference type="Proteomes" id="UP000051673"/>
    </source>
</evidence>
<dbReference type="RefSeq" id="WP_057786898.1">
    <property type="nucleotide sequence ID" value="NZ_JQCD01000021.1"/>
</dbReference>
<dbReference type="PATRIC" id="fig|1620.3.peg.1745"/>
<dbReference type="GO" id="GO:0016020">
    <property type="term" value="C:membrane"/>
    <property type="evidence" value="ECO:0007669"/>
    <property type="project" value="InterPro"/>
</dbReference>
<keyword evidence="4" id="KW-1185">Reference proteome</keyword>
<dbReference type="OrthoDB" id="2135943at2"/>
<dbReference type="EMBL" id="JQCD01000021">
    <property type="protein sequence ID" value="KRN77351.1"/>
    <property type="molecule type" value="Genomic_DNA"/>
</dbReference>
<keyword evidence="1" id="KW-1133">Transmembrane helix</keyword>
<dbReference type="InterPro" id="IPR018604">
    <property type="entry name" value="YycI-like"/>
</dbReference>
<reference evidence="3 4" key="1">
    <citation type="journal article" date="2015" name="Genome Announc.">
        <title>Expanding the biotechnology potential of lactobacilli through comparative genomics of 213 strains and associated genera.</title>
        <authorList>
            <person name="Sun Z."/>
            <person name="Harris H.M."/>
            <person name="McCann A."/>
            <person name="Guo C."/>
            <person name="Argimon S."/>
            <person name="Zhang W."/>
            <person name="Yang X."/>
            <person name="Jeffery I.B."/>
            <person name="Cooney J.C."/>
            <person name="Kagawa T.F."/>
            <person name="Liu W."/>
            <person name="Song Y."/>
            <person name="Salvetti E."/>
            <person name="Wrobel A."/>
            <person name="Rasinkangas P."/>
            <person name="Parkhill J."/>
            <person name="Rea M.C."/>
            <person name="O'Sullivan O."/>
            <person name="Ritari J."/>
            <person name="Douillard F.P."/>
            <person name="Paul Ross R."/>
            <person name="Yang R."/>
            <person name="Briner A.E."/>
            <person name="Felis G.E."/>
            <person name="de Vos W.M."/>
            <person name="Barrangou R."/>
            <person name="Klaenhammer T.R."/>
            <person name="Caufield P.W."/>
            <person name="Cui Y."/>
            <person name="Zhang H."/>
            <person name="O'Toole P.W."/>
        </authorList>
    </citation>
    <scope>NUCLEOTIDE SEQUENCE [LARGE SCALE GENOMIC DNA]</scope>
    <source>
        <strain evidence="3 4">DSM 20014</strain>
    </source>
</reference>
<accession>A0A0R2JS33</accession>
<dbReference type="AlphaFoldDB" id="A0A0R2JS33"/>
<organism evidence="3 4">
    <name type="scientific">Weissella minor</name>
    <dbReference type="NCBI Taxonomy" id="1620"/>
    <lineage>
        <taxon>Bacteria</taxon>
        <taxon>Bacillati</taxon>
        <taxon>Bacillota</taxon>
        <taxon>Bacilli</taxon>
        <taxon>Lactobacillales</taxon>
        <taxon>Lactobacillaceae</taxon>
        <taxon>Weissella</taxon>
    </lineage>
</organism>
<keyword evidence="1" id="KW-0812">Transmembrane</keyword>
<dbReference type="Pfam" id="PF09648">
    <property type="entry name" value="YycI"/>
    <property type="match status" value="1"/>
</dbReference>
<feature type="transmembrane region" description="Helical" evidence="1">
    <location>
        <begin position="7"/>
        <end position="26"/>
    </location>
</feature>